<dbReference type="EMBL" id="DAKRPA010000412">
    <property type="protein sequence ID" value="DAZ92634.1"/>
    <property type="molecule type" value="Genomic_DNA"/>
</dbReference>
<reference evidence="1" key="2">
    <citation type="journal article" date="2023" name="Microbiol Resour">
        <title>Decontamination and Annotation of the Draft Genome Sequence of the Oomycete Lagenidium giganteum ARSEF 373.</title>
        <authorList>
            <person name="Morgan W.R."/>
            <person name="Tartar A."/>
        </authorList>
    </citation>
    <scope>NUCLEOTIDE SEQUENCE</scope>
    <source>
        <strain evidence="1">ARSEF 373</strain>
    </source>
</reference>
<comment type="caution">
    <text evidence="1">The sequence shown here is derived from an EMBL/GenBank/DDBJ whole genome shotgun (WGS) entry which is preliminary data.</text>
</comment>
<gene>
    <name evidence="1" type="ORF">N0F65_003447</name>
</gene>
<protein>
    <submittedName>
        <fullName evidence="1">Uncharacterized protein</fullName>
    </submittedName>
</protein>
<reference evidence="1" key="1">
    <citation type="submission" date="2022-11" db="EMBL/GenBank/DDBJ databases">
        <authorList>
            <person name="Morgan W.R."/>
            <person name="Tartar A."/>
        </authorList>
    </citation>
    <scope>NUCLEOTIDE SEQUENCE</scope>
    <source>
        <strain evidence="1">ARSEF 373</strain>
    </source>
</reference>
<name>A0AAV2YH40_9STRA</name>
<accession>A0AAV2YH40</accession>
<keyword evidence="2" id="KW-1185">Reference proteome</keyword>
<organism evidence="1 2">
    <name type="scientific">Lagenidium giganteum</name>
    <dbReference type="NCBI Taxonomy" id="4803"/>
    <lineage>
        <taxon>Eukaryota</taxon>
        <taxon>Sar</taxon>
        <taxon>Stramenopiles</taxon>
        <taxon>Oomycota</taxon>
        <taxon>Peronosporomycetes</taxon>
        <taxon>Pythiales</taxon>
        <taxon>Pythiaceae</taxon>
    </lineage>
</organism>
<evidence type="ECO:0000313" key="1">
    <source>
        <dbReference type="EMBL" id="DAZ92634.1"/>
    </source>
</evidence>
<dbReference type="Proteomes" id="UP001146120">
    <property type="component" value="Unassembled WGS sequence"/>
</dbReference>
<proteinExistence type="predicted"/>
<evidence type="ECO:0000313" key="2">
    <source>
        <dbReference type="Proteomes" id="UP001146120"/>
    </source>
</evidence>
<sequence length="10" mass="1032">MAEAARTLGI</sequence>